<feature type="transmembrane region" description="Helical" evidence="12">
    <location>
        <begin position="182"/>
        <end position="203"/>
    </location>
</feature>
<evidence type="ECO:0000256" key="10">
    <source>
        <dbReference type="ARBA" id="ARBA00023170"/>
    </source>
</evidence>
<evidence type="ECO:0000256" key="12">
    <source>
        <dbReference type="SAM" id="Phobius"/>
    </source>
</evidence>
<accession>A0A9B0LWP2</accession>
<dbReference type="Pfam" id="PF13853">
    <property type="entry name" value="7tm_4"/>
    <property type="match status" value="1"/>
</dbReference>
<dbReference type="GO" id="GO:0005886">
    <property type="term" value="C:plasma membrane"/>
    <property type="evidence" value="ECO:0007669"/>
    <property type="project" value="UniProtKB-SubCell"/>
</dbReference>
<comment type="function">
    <text evidence="1">Putative odorant or sperm cell receptor.</text>
</comment>
<evidence type="ECO:0000313" key="14">
    <source>
        <dbReference type="Proteomes" id="UP000245340"/>
    </source>
</evidence>
<dbReference type="InterPro" id="IPR000276">
    <property type="entry name" value="GPCR_Rhodpsn"/>
</dbReference>
<keyword evidence="4" id="KW-0716">Sensory transduction</keyword>
<evidence type="ECO:0000256" key="5">
    <source>
        <dbReference type="ARBA" id="ARBA00022692"/>
    </source>
</evidence>
<evidence type="ECO:0000256" key="3">
    <source>
        <dbReference type="ARBA" id="ARBA00022475"/>
    </source>
</evidence>
<comment type="subcellular location">
    <subcellularLocation>
        <location evidence="2">Cell membrane</location>
        <topology evidence="2">Multi-pass membrane protein</topology>
    </subcellularLocation>
</comment>
<dbReference type="Gene3D" id="1.20.1070.10">
    <property type="entry name" value="Rhodopsin 7-helix transmembrane proteins"/>
    <property type="match status" value="1"/>
</dbReference>
<feature type="transmembrane region" description="Helical" evidence="12">
    <location>
        <begin position="223"/>
        <end position="247"/>
    </location>
</feature>
<dbReference type="RefSeq" id="XP_004408284.1">
    <property type="nucleotide sequence ID" value="XM_004408227.1"/>
</dbReference>
<organism evidence="14 15">
    <name type="scientific">Odobenus rosmarus divergens</name>
    <name type="common">Pacific walrus</name>
    <dbReference type="NCBI Taxonomy" id="9708"/>
    <lineage>
        <taxon>Eukaryota</taxon>
        <taxon>Metazoa</taxon>
        <taxon>Chordata</taxon>
        <taxon>Craniata</taxon>
        <taxon>Vertebrata</taxon>
        <taxon>Euteleostomi</taxon>
        <taxon>Mammalia</taxon>
        <taxon>Eutheria</taxon>
        <taxon>Laurasiatheria</taxon>
        <taxon>Carnivora</taxon>
        <taxon>Caniformia</taxon>
        <taxon>Pinnipedia</taxon>
        <taxon>Odobenidae</taxon>
        <taxon>Odobenus</taxon>
    </lineage>
</organism>
<dbReference type="SUPFAM" id="SSF81321">
    <property type="entry name" value="Family A G protein-coupled receptor-like"/>
    <property type="match status" value="1"/>
</dbReference>
<dbReference type="PRINTS" id="PR00245">
    <property type="entry name" value="OLFACTORYR"/>
</dbReference>
<proteinExistence type="predicted"/>
<evidence type="ECO:0000259" key="13">
    <source>
        <dbReference type="PROSITE" id="PS50262"/>
    </source>
</evidence>
<protein>
    <submittedName>
        <fullName evidence="15">Olfactory receptor 2G6-like</fullName>
    </submittedName>
</protein>
<dbReference type="CDD" id="cd15947">
    <property type="entry name" value="7tmA_OR2B-like"/>
    <property type="match status" value="1"/>
</dbReference>
<evidence type="ECO:0000256" key="11">
    <source>
        <dbReference type="ARBA" id="ARBA00023224"/>
    </source>
</evidence>
<keyword evidence="10" id="KW-0675">Receptor</keyword>
<feature type="transmembrane region" description="Helical" evidence="12">
    <location>
        <begin position="143"/>
        <end position="162"/>
    </location>
</feature>
<dbReference type="PANTHER" id="PTHR26453">
    <property type="entry name" value="OLFACTORY RECEPTOR"/>
    <property type="match status" value="1"/>
</dbReference>
<evidence type="ECO:0000256" key="2">
    <source>
        <dbReference type="ARBA" id="ARBA00004651"/>
    </source>
</evidence>
<keyword evidence="9 12" id="KW-0472">Membrane</keyword>
<reference evidence="15" key="1">
    <citation type="submission" date="2025-08" db="UniProtKB">
        <authorList>
            <consortium name="RefSeq"/>
        </authorList>
    </citation>
    <scope>IDENTIFICATION</scope>
</reference>
<dbReference type="InterPro" id="IPR000725">
    <property type="entry name" value="Olfact_rcpt"/>
</dbReference>
<evidence type="ECO:0000256" key="4">
    <source>
        <dbReference type="ARBA" id="ARBA00022606"/>
    </source>
</evidence>
<dbReference type="GO" id="GO:0004984">
    <property type="term" value="F:olfactory receptor activity"/>
    <property type="evidence" value="ECO:0007669"/>
    <property type="project" value="InterPro"/>
</dbReference>
<dbReference type="PRINTS" id="PR00237">
    <property type="entry name" value="GPCRRHODOPSN"/>
</dbReference>
<evidence type="ECO:0000256" key="6">
    <source>
        <dbReference type="ARBA" id="ARBA00022725"/>
    </source>
</evidence>
<feature type="transmembrane region" description="Helical" evidence="12">
    <location>
        <begin position="286"/>
        <end position="309"/>
    </location>
</feature>
<feature type="transmembrane region" description="Helical" evidence="12">
    <location>
        <begin position="321"/>
        <end position="344"/>
    </location>
</feature>
<keyword evidence="5 12" id="KW-0812">Transmembrane</keyword>
<dbReference type="FunFam" id="1.20.1070.10:FF:000005">
    <property type="entry name" value="Olfactory receptor"/>
    <property type="match status" value="1"/>
</dbReference>
<evidence type="ECO:0000313" key="15">
    <source>
        <dbReference type="RefSeq" id="XP_004408284.1"/>
    </source>
</evidence>
<keyword evidence="11" id="KW-0807">Transducer</keyword>
<dbReference type="Proteomes" id="UP000245340">
    <property type="component" value="Unplaced"/>
</dbReference>
<feature type="transmembrane region" description="Helical" evidence="12">
    <location>
        <begin position="356"/>
        <end position="375"/>
    </location>
</feature>
<dbReference type="AlphaFoldDB" id="A0A9B0LWP2"/>
<name>A0A9B0LWP2_ODORO</name>
<dbReference type="GO" id="GO:0004930">
    <property type="term" value="F:G protein-coupled receptor activity"/>
    <property type="evidence" value="ECO:0007669"/>
    <property type="project" value="UniProtKB-KW"/>
</dbReference>
<sequence>MSRAEVCSDCSSICHPVSDDRGSHYDNRDTCYGYLYNKVCVYVPVCVFRRWHTISCLPVKQKHKPLRLFSLQRPASMSDIDEGVKGTNFSSAAGFILLGFSDQSQLETILLLVVSIIYVLTLVGNTAIILVSYLNPKLHKPMYFFLSNLSFPDLCFTTNIVPQMLWNLKGPEKTISYTGCVIQLYVALGLGSTECILLTVMAYDHFNAICRPLHYGVIMHPKLLWHLAAVAWISGFVESMVQTLLVFQLPLCSHHRVDDFMCEEPVLIKITCVNTTFLENELSIAIVLYMVIPLGLILVSYGCIARSVLRTKSTEGRRKAFGTCGSHLLVVVLFFGTIIFVYIQPKSKYTQNHSKFLTLFYTVVTPSLNPLIYTLRNKEVKWVLRRLLRRDPHQGEM</sequence>
<evidence type="ECO:0000256" key="8">
    <source>
        <dbReference type="ARBA" id="ARBA00023040"/>
    </source>
</evidence>
<dbReference type="InterPro" id="IPR017452">
    <property type="entry name" value="GPCR_Rhodpsn_7TM"/>
</dbReference>
<feature type="transmembrane region" description="Helical" evidence="12">
    <location>
        <begin position="109"/>
        <end position="131"/>
    </location>
</feature>
<evidence type="ECO:0000256" key="1">
    <source>
        <dbReference type="ARBA" id="ARBA00003929"/>
    </source>
</evidence>
<keyword evidence="6" id="KW-0552">Olfaction</keyword>
<dbReference type="PROSITE" id="PS50262">
    <property type="entry name" value="G_PROTEIN_RECEP_F1_2"/>
    <property type="match status" value="1"/>
</dbReference>
<keyword evidence="8" id="KW-0297">G-protein coupled receptor</keyword>
<feature type="domain" description="G-protein coupled receptors family 1 profile" evidence="13">
    <location>
        <begin position="124"/>
        <end position="373"/>
    </location>
</feature>
<evidence type="ECO:0000256" key="7">
    <source>
        <dbReference type="ARBA" id="ARBA00022989"/>
    </source>
</evidence>
<evidence type="ECO:0000256" key="9">
    <source>
        <dbReference type="ARBA" id="ARBA00023136"/>
    </source>
</evidence>
<keyword evidence="3" id="KW-1003">Cell membrane</keyword>
<gene>
    <name evidence="15" type="primary">LOC101377230</name>
</gene>
<keyword evidence="7 12" id="KW-1133">Transmembrane helix</keyword>
<keyword evidence="14" id="KW-1185">Reference proteome</keyword>